<gene>
    <name evidence="2" type="ORF">BDK51DRAFT_31937</name>
</gene>
<reference evidence="3" key="1">
    <citation type="journal article" date="2018" name="Nat. Microbiol.">
        <title>Leveraging single-cell genomics to expand the fungal tree of life.</title>
        <authorList>
            <person name="Ahrendt S.R."/>
            <person name="Quandt C.A."/>
            <person name="Ciobanu D."/>
            <person name="Clum A."/>
            <person name="Salamov A."/>
            <person name="Andreopoulos B."/>
            <person name="Cheng J.F."/>
            <person name="Woyke T."/>
            <person name="Pelin A."/>
            <person name="Henrissat B."/>
            <person name="Reynolds N.K."/>
            <person name="Benny G.L."/>
            <person name="Smith M.E."/>
            <person name="James T.Y."/>
            <person name="Grigoriev I.V."/>
        </authorList>
    </citation>
    <scope>NUCLEOTIDE SEQUENCE [LARGE SCALE GENOMIC DNA]</scope>
</reference>
<evidence type="ECO:0000256" key="1">
    <source>
        <dbReference type="SAM" id="MobiDB-lite"/>
    </source>
</evidence>
<proteinExistence type="predicted"/>
<sequence length="323" mass="35119">MCTAHLPNRRPPSSPLAKPARLFLQQRHDEARALCRRILADAAPGSADCVAAVLLLMRIAGERRDDDGEGGREEWDWAVARWGGVAGLPVEVFVSGIHLHIKKRRHALCKPLIEAWLASQTDAFFEAVALGRATDPARASYERVVELYVLHVLPGLGEWRSAGEFLEFNDVLDAEKRRVLSKHLETLKRKHDAPAVPAPSPAEAAPAPLLPQPAQSPETPHTAPAPSATPAPERTPPPSASPTPATAATITVPATPKPQTVARRQPATIWPELLRRASPVLLLLVILGLVLRRRRDSVLAQMIAAMWAKIVATVQMGMNTHTI</sequence>
<feature type="compositionally biased region" description="Low complexity" evidence="1">
    <location>
        <begin position="242"/>
        <end position="258"/>
    </location>
</feature>
<dbReference type="AlphaFoldDB" id="A0A4P9WMW1"/>
<keyword evidence="3" id="KW-1185">Reference proteome</keyword>
<feature type="compositionally biased region" description="Low complexity" evidence="1">
    <location>
        <begin position="201"/>
        <end position="226"/>
    </location>
</feature>
<dbReference type="OrthoDB" id="3981028at2759"/>
<evidence type="ECO:0000313" key="3">
    <source>
        <dbReference type="Proteomes" id="UP000269721"/>
    </source>
</evidence>
<name>A0A4P9WMW1_9FUNG</name>
<feature type="compositionally biased region" description="Pro residues" evidence="1">
    <location>
        <begin position="227"/>
        <end position="241"/>
    </location>
</feature>
<accession>A0A4P9WMW1</accession>
<dbReference type="EMBL" id="KZ994784">
    <property type="protein sequence ID" value="RKO92086.1"/>
    <property type="molecule type" value="Genomic_DNA"/>
</dbReference>
<protein>
    <submittedName>
        <fullName evidence="2">Uncharacterized protein</fullName>
    </submittedName>
</protein>
<organism evidence="2 3">
    <name type="scientific">Blyttiomyces helicus</name>
    <dbReference type="NCBI Taxonomy" id="388810"/>
    <lineage>
        <taxon>Eukaryota</taxon>
        <taxon>Fungi</taxon>
        <taxon>Fungi incertae sedis</taxon>
        <taxon>Chytridiomycota</taxon>
        <taxon>Chytridiomycota incertae sedis</taxon>
        <taxon>Chytridiomycetes</taxon>
        <taxon>Chytridiomycetes incertae sedis</taxon>
        <taxon>Blyttiomyces</taxon>
    </lineage>
</organism>
<feature type="region of interest" description="Disordered" evidence="1">
    <location>
        <begin position="187"/>
        <end position="263"/>
    </location>
</feature>
<evidence type="ECO:0000313" key="2">
    <source>
        <dbReference type="EMBL" id="RKO92086.1"/>
    </source>
</evidence>
<dbReference type="Proteomes" id="UP000269721">
    <property type="component" value="Unassembled WGS sequence"/>
</dbReference>